<organism evidence="9 10">
    <name type="scientific">Candidatus Onthomorpha intestinigallinarum</name>
    <dbReference type="NCBI Taxonomy" id="2840880"/>
    <lineage>
        <taxon>Bacteria</taxon>
        <taxon>Pseudomonadati</taxon>
        <taxon>Bacteroidota</taxon>
        <taxon>Bacteroidia</taxon>
        <taxon>Bacteroidales</taxon>
        <taxon>Candidatus Onthomorpha</taxon>
    </lineage>
</organism>
<reference evidence="9" key="1">
    <citation type="journal article" date="2021" name="PeerJ">
        <title>Extensive microbial diversity within the chicken gut microbiome revealed by metagenomics and culture.</title>
        <authorList>
            <person name="Gilroy R."/>
            <person name="Ravi A."/>
            <person name="Getino M."/>
            <person name="Pursley I."/>
            <person name="Horton D.L."/>
            <person name="Alikhan N.F."/>
            <person name="Baker D."/>
            <person name="Gharbi K."/>
            <person name="Hall N."/>
            <person name="Watson M."/>
            <person name="Adriaenssens E.M."/>
            <person name="Foster-Nyarko E."/>
            <person name="Jarju S."/>
            <person name="Secka A."/>
            <person name="Antonio M."/>
            <person name="Oren A."/>
            <person name="Chaudhuri R.R."/>
            <person name="La Ragione R."/>
            <person name="Hildebrand F."/>
            <person name="Pallen M.J."/>
        </authorList>
    </citation>
    <scope>NUCLEOTIDE SEQUENCE</scope>
    <source>
        <strain evidence="9">Gambia16-930</strain>
    </source>
</reference>
<feature type="transmembrane region" description="Helical" evidence="8">
    <location>
        <begin position="248"/>
        <end position="278"/>
    </location>
</feature>
<evidence type="ECO:0000256" key="8">
    <source>
        <dbReference type="SAM" id="Phobius"/>
    </source>
</evidence>
<proteinExistence type="inferred from homology"/>
<reference evidence="9" key="2">
    <citation type="submission" date="2021-04" db="EMBL/GenBank/DDBJ databases">
        <authorList>
            <person name="Gilroy R."/>
        </authorList>
    </citation>
    <scope>NUCLEOTIDE SEQUENCE</scope>
    <source>
        <strain evidence="9">Gambia16-930</strain>
    </source>
</reference>
<comment type="caution">
    <text evidence="9">The sequence shown here is derived from an EMBL/GenBank/DDBJ whole genome shotgun (WGS) entry which is preliminary data.</text>
</comment>
<feature type="transmembrane region" description="Helical" evidence="8">
    <location>
        <begin position="328"/>
        <end position="354"/>
    </location>
</feature>
<evidence type="ECO:0000256" key="5">
    <source>
        <dbReference type="ARBA" id="ARBA00022692"/>
    </source>
</evidence>
<protein>
    <submittedName>
        <fullName evidence="9">AI-2E family transporter</fullName>
    </submittedName>
</protein>
<dbReference type="PANTHER" id="PTHR21716:SF53">
    <property type="entry name" value="PERMEASE PERM-RELATED"/>
    <property type="match status" value="1"/>
</dbReference>
<dbReference type="InterPro" id="IPR002549">
    <property type="entry name" value="AI-2E-like"/>
</dbReference>
<dbReference type="AlphaFoldDB" id="A0A9D1UHL5"/>
<evidence type="ECO:0000256" key="2">
    <source>
        <dbReference type="ARBA" id="ARBA00009773"/>
    </source>
</evidence>
<evidence type="ECO:0000256" key="3">
    <source>
        <dbReference type="ARBA" id="ARBA00022448"/>
    </source>
</evidence>
<dbReference type="Proteomes" id="UP000824267">
    <property type="component" value="Unassembled WGS sequence"/>
</dbReference>
<evidence type="ECO:0000256" key="4">
    <source>
        <dbReference type="ARBA" id="ARBA00022475"/>
    </source>
</evidence>
<dbReference type="GO" id="GO:0005886">
    <property type="term" value="C:plasma membrane"/>
    <property type="evidence" value="ECO:0007669"/>
    <property type="project" value="UniProtKB-SubCell"/>
</dbReference>
<dbReference type="EMBL" id="DXGG01000237">
    <property type="protein sequence ID" value="HIW88107.1"/>
    <property type="molecule type" value="Genomic_DNA"/>
</dbReference>
<keyword evidence="3" id="KW-0813">Transport</keyword>
<feature type="transmembrane region" description="Helical" evidence="8">
    <location>
        <begin position="162"/>
        <end position="185"/>
    </location>
</feature>
<keyword evidence="5 8" id="KW-0812">Transmembrane</keyword>
<name>A0A9D1UHL5_9BACT</name>
<feature type="transmembrane region" description="Helical" evidence="8">
    <location>
        <begin position="76"/>
        <end position="98"/>
    </location>
</feature>
<sequence>MNKVMDVNKFQFPQVAKWVVSILIVALVFYLVWYFRFIVGCIIIALILAFMGAPIQSFLSKLHIGKFRIGKTLSASITLAVIIGVFSGLFYFLVPLIIKQAMAFADLDIYKIADYYAEPIGKIDKFLYEYQLLPDDKNLSAILSGEIMKMFNSIKLTNMADVILSAGSSFVMGTFIVLFITFFFLKDNNLVGKFINAVTPDVYLEEVKNVVSTSRSLISRYFLGIFFEILIMIILLSTGFYLVGIHNYILVAFVCGVMVILPYIGVLIGGAIGLLICLTSFLSIDASLDIVPVIVKFVSVFACVKLIDDFVLQPLIYSKSVKAHPLEIFIVILASGEVGGVLGMIFAIPLYTLFRIIAKEFFNKWKFIKKLTANI</sequence>
<gene>
    <name evidence="9" type="ORF">IAC47_07575</name>
</gene>
<evidence type="ECO:0000256" key="1">
    <source>
        <dbReference type="ARBA" id="ARBA00004651"/>
    </source>
</evidence>
<keyword evidence="7 8" id="KW-0472">Membrane</keyword>
<evidence type="ECO:0000313" key="9">
    <source>
        <dbReference type="EMBL" id="HIW88107.1"/>
    </source>
</evidence>
<feature type="transmembrane region" description="Helical" evidence="8">
    <location>
        <begin position="221"/>
        <end position="242"/>
    </location>
</feature>
<accession>A0A9D1UHL5</accession>
<comment type="subcellular location">
    <subcellularLocation>
        <location evidence="1">Cell membrane</location>
        <topology evidence="1">Multi-pass membrane protein</topology>
    </subcellularLocation>
</comment>
<dbReference type="PANTHER" id="PTHR21716">
    <property type="entry name" value="TRANSMEMBRANE PROTEIN"/>
    <property type="match status" value="1"/>
</dbReference>
<evidence type="ECO:0000313" key="10">
    <source>
        <dbReference type="Proteomes" id="UP000824267"/>
    </source>
</evidence>
<evidence type="ECO:0000256" key="6">
    <source>
        <dbReference type="ARBA" id="ARBA00022989"/>
    </source>
</evidence>
<evidence type="ECO:0000256" key="7">
    <source>
        <dbReference type="ARBA" id="ARBA00023136"/>
    </source>
</evidence>
<keyword evidence="4" id="KW-1003">Cell membrane</keyword>
<feature type="transmembrane region" description="Helical" evidence="8">
    <location>
        <begin position="12"/>
        <end position="31"/>
    </location>
</feature>
<comment type="similarity">
    <text evidence="2">Belongs to the autoinducer-2 exporter (AI-2E) (TC 2.A.86) family.</text>
</comment>
<dbReference type="Pfam" id="PF01594">
    <property type="entry name" value="AI-2E_transport"/>
    <property type="match status" value="1"/>
</dbReference>
<feature type="transmembrane region" description="Helical" evidence="8">
    <location>
        <begin position="37"/>
        <end position="55"/>
    </location>
</feature>
<keyword evidence="6 8" id="KW-1133">Transmembrane helix</keyword>